<dbReference type="RefSeq" id="WP_158677714.1">
    <property type="nucleotide sequence ID" value="NZ_JAYFSJ010000002.1"/>
</dbReference>
<organism evidence="1 2">
    <name type="scientific">Chromobacterium indicum</name>
    <dbReference type="NCBI Taxonomy" id="3110228"/>
    <lineage>
        <taxon>Bacteria</taxon>
        <taxon>Pseudomonadati</taxon>
        <taxon>Pseudomonadota</taxon>
        <taxon>Betaproteobacteria</taxon>
        <taxon>Neisseriales</taxon>
        <taxon>Chromobacteriaceae</taxon>
        <taxon>Chromobacterium</taxon>
    </lineage>
</organism>
<gene>
    <name evidence="1" type="ORF">VA599_03000</name>
</gene>
<dbReference type="GeneID" id="97480519"/>
<evidence type="ECO:0000313" key="1">
    <source>
        <dbReference type="EMBL" id="MEN7429694.1"/>
    </source>
</evidence>
<comment type="caution">
    <text evidence="1">The sequence shown here is derived from an EMBL/GenBank/DDBJ whole genome shotgun (WGS) entry which is preliminary data.</text>
</comment>
<dbReference type="Proteomes" id="UP001405405">
    <property type="component" value="Unassembled WGS sequence"/>
</dbReference>
<protein>
    <submittedName>
        <fullName evidence="1">Uncharacterized protein</fullName>
    </submittedName>
</protein>
<evidence type="ECO:0000313" key="2">
    <source>
        <dbReference type="Proteomes" id="UP001405405"/>
    </source>
</evidence>
<accession>A0ABV0CES4</accession>
<keyword evidence="2" id="KW-1185">Reference proteome</keyword>
<name>A0ABV0CES4_9NEIS</name>
<proteinExistence type="predicted"/>
<sequence>MNERAGEDRMGLALKTLLAELEAQRVACPEAAAEMELAVVRRLEVPLDITACRELRVLAHVFNGDQSKLAAAVLRAALLDIQEHLDDDLDLLAEIAKRHIDSCA</sequence>
<reference evidence="1 2" key="1">
    <citation type="submission" date="2023-12" db="EMBL/GenBank/DDBJ databases">
        <title>Chromobacterium sp. strain TRC.1.1.SA producing antimicrobial pigment.</title>
        <authorList>
            <person name="Verma N."/>
            <person name="Choksket S."/>
            <person name="Pinnaka A.K."/>
            <person name="Korpole S."/>
        </authorList>
    </citation>
    <scope>NUCLEOTIDE SEQUENCE [LARGE SCALE GENOMIC DNA]</scope>
    <source>
        <strain evidence="1 2">TRC1.1.SA</strain>
    </source>
</reference>
<dbReference type="EMBL" id="JAYFSJ010000002">
    <property type="protein sequence ID" value="MEN7429694.1"/>
    <property type="molecule type" value="Genomic_DNA"/>
</dbReference>